<dbReference type="InterPro" id="IPR016195">
    <property type="entry name" value="Pol/histidinol_Pase-like"/>
</dbReference>
<dbReference type="Gene3D" id="3.20.20.140">
    <property type="entry name" value="Metal-dependent hydrolases"/>
    <property type="match status" value="1"/>
</dbReference>
<dbReference type="InterPro" id="IPR050243">
    <property type="entry name" value="PHP_phosphatase"/>
</dbReference>
<gene>
    <name evidence="2" type="ORF">APZ16_06750</name>
</gene>
<dbReference type="GO" id="GO:0008270">
    <property type="term" value="F:zinc ion binding"/>
    <property type="evidence" value="ECO:0007669"/>
    <property type="project" value="TreeGrafter"/>
</dbReference>
<dbReference type="EMBL" id="LQMQ01000066">
    <property type="protein sequence ID" value="KUO39345.1"/>
    <property type="molecule type" value="Genomic_DNA"/>
</dbReference>
<accession>A0A147JSD9</accession>
<evidence type="ECO:0000259" key="1">
    <source>
        <dbReference type="SMART" id="SM00481"/>
    </source>
</evidence>
<dbReference type="PANTHER" id="PTHR36928">
    <property type="entry name" value="PHOSPHATASE YCDX-RELATED"/>
    <property type="match status" value="1"/>
</dbReference>
<dbReference type="InterPro" id="IPR004013">
    <property type="entry name" value="PHP_dom"/>
</dbReference>
<sequence>MVVKFDFHTHTRYSDGTCSHAEMAETAAARGMMALAFTDHGPELSVGVAREKMAQMLEDIRMAGEDAEIPLLAGIEANVTNRFGGLDVGEDFIRKLDFVSIGIHDIEEIYLSDNAHEYLFRATSAIAKNEVDVFCHPFFFNKDLLPQLSAEEIEEFVELAAERNVAMEVNVKYRVPGDDFLKLCLKKGVKLSIGSDAHRVAEVGKIDWALSALKRVGAKREDLVFDSLVG</sequence>
<evidence type="ECO:0000313" key="3">
    <source>
        <dbReference type="Proteomes" id="UP000074294"/>
    </source>
</evidence>
<feature type="domain" description="Polymerase/histidinol phosphatase N-terminal" evidence="1">
    <location>
        <begin position="5"/>
        <end position="81"/>
    </location>
</feature>
<organism evidence="2 3">
    <name type="scientific">Hadarchaeum yellowstonense</name>
    <dbReference type="NCBI Taxonomy" id="1776334"/>
    <lineage>
        <taxon>Archaea</taxon>
        <taxon>Methanobacteriati</taxon>
        <taxon>Candidatus Hadarchaeota</taxon>
        <taxon>Candidatus Hadarchaeia</taxon>
        <taxon>Candidatus Hadarchaeales</taxon>
        <taxon>Candidatus Hadarchaeaceae</taxon>
        <taxon>Candidatus Hadarchaeum</taxon>
    </lineage>
</organism>
<proteinExistence type="predicted"/>
<dbReference type="PANTHER" id="PTHR36928:SF1">
    <property type="entry name" value="PHOSPHATASE YCDX-RELATED"/>
    <property type="match status" value="1"/>
</dbReference>
<dbReference type="GO" id="GO:0042578">
    <property type="term" value="F:phosphoric ester hydrolase activity"/>
    <property type="evidence" value="ECO:0007669"/>
    <property type="project" value="TreeGrafter"/>
</dbReference>
<dbReference type="SUPFAM" id="SSF89550">
    <property type="entry name" value="PHP domain-like"/>
    <property type="match status" value="1"/>
</dbReference>
<dbReference type="STRING" id="1776334.APZ16_06750"/>
<dbReference type="SMART" id="SM00481">
    <property type="entry name" value="POLIIIAc"/>
    <property type="match status" value="1"/>
</dbReference>
<evidence type="ECO:0000313" key="2">
    <source>
        <dbReference type="EMBL" id="KUO39345.1"/>
    </source>
</evidence>
<dbReference type="Pfam" id="PF02811">
    <property type="entry name" value="PHP"/>
    <property type="match status" value="1"/>
</dbReference>
<dbReference type="Proteomes" id="UP000074294">
    <property type="component" value="Unassembled WGS sequence"/>
</dbReference>
<protein>
    <recommendedName>
        <fullName evidence="1">Polymerase/histidinol phosphatase N-terminal domain-containing protein</fullName>
    </recommendedName>
</protein>
<comment type="caution">
    <text evidence="2">The sequence shown here is derived from an EMBL/GenBank/DDBJ whole genome shotgun (WGS) entry which is preliminary data.</text>
</comment>
<dbReference type="InterPro" id="IPR003141">
    <property type="entry name" value="Pol/His_phosphatase_N"/>
</dbReference>
<name>A0A147JSD9_HADYE</name>
<dbReference type="GO" id="GO:0005829">
    <property type="term" value="C:cytosol"/>
    <property type="evidence" value="ECO:0007669"/>
    <property type="project" value="TreeGrafter"/>
</dbReference>
<dbReference type="AlphaFoldDB" id="A0A147JSD9"/>
<reference evidence="2 3" key="1">
    <citation type="journal article" date="2016" name="Nat. Microbiol.">
        <title>Genomic inference of the metabolism of cosmopolitan subsurface Archaea, Hadesarchaea.</title>
        <authorList>
            <person name="Baker B.J."/>
            <person name="Saw J.H."/>
            <person name="Lind A.E."/>
            <person name="Lazar C.S."/>
            <person name="Hinrichs K.-U."/>
            <person name="Teske A.P."/>
            <person name="Ettema T.J."/>
        </authorList>
    </citation>
    <scope>NUCLEOTIDE SEQUENCE [LARGE SCALE GENOMIC DNA]</scope>
</reference>